<dbReference type="Proteomes" id="UP000076722">
    <property type="component" value="Unassembled WGS sequence"/>
</dbReference>
<evidence type="ECO:0000313" key="2">
    <source>
        <dbReference type="Proteomes" id="UP000076722"/>
    </source>
</evidence>
<proteinExistence type="predicted"/>
<protein>
    <submittedName>
        <fullName evidence="1">Uncharacterized protein</fullName>
    </submittedName>
</protein>
<evidence type="ECO:0000313" key="1">
    <source>
        <dbReference type="EMBL" id="KZS89599.1"/>
    </source>
</evidence>
<dbReference type="EMBL" id="KV419426">
    <property type="protein sequence ID" value="KZS89599.1"/>
    <property type="molecule type" value="Genomic_DNA"/>
</dbReference>
<keyword evidence="2" id="KW-1185">Reference proteome</keyword>
<gene>
    <name evidence="1" type="ORF">SISNIDRAFT_469119</name>
</gene>
<organism evidence="1 2">
    <name type="scientific">Sistotremastrum niveocremeum HHB9708</name>
    <dbReference type="NCBI Taxonomy" id="1314777"/>
    <lineage>
        <taxon>Eukaryota</taxon>
        <taxon>Fungi</taxon>
        <taxon>Dikarya</taxon>
        <taxon>Basidiomycota</taxon>
        <taxon>Agaricomycotina</taxon>
        <taxon>Agaricomycetes</taxon>
        <taxon>Sistotremastrales</taxon>
        <taxon>Sistotremastraceae</taxon>
        <taxon>Sertulicium</taxon>
        <taxon>Sertulicium niveocremeum</taxon>
    </lineage>
</organism>
<dbReference type="AlphaFoldDB" id="A0A164QF44"/>
<sequence length="142" mass="15391">MPPSKDERRSRVIGAGRAALICVCCNVLEKVINVTFALVACLNNDIIPTTPEGLLNAGPQIISTKKLNYASLAWTRSFGNHSSIWNVHLRKAPSNQALGLSPLAEQPLTNVVTNIPGHKECTIKSAETTRKWLFPNADVCDG</sequence>
<reference evidence="1 2" key="1">
    <citation type="journal article" date="2016" name="Mol. Biol. Evol.">
        <title>Comparative Genomics of Early-Diverging Mushroom-Forming Fungi Provides Insights into the Origins of Lignocellulose Decay Capabilities.</title>
        <authorList>
            <person name="Nagy L.G."/>
            <person name="Riley R."/>
            <person name="Tritt A."/>
            <person name="Adam C."/>
            <person name="Daum C."/>
            <person name="Floudas D."/>
            <person name="Sun H."/>
            <person name="Yadav J.S."/>
            <person name="Pangilinan J."/>
            <person name="Larsson K.H."/>
            <person name="Matsuura K."/>
            <person name="Barry K."/>
            <person name="Labutti K."/>
            <person name="Kuo R."/>
            <person name="Ohm R.A."/>
            <person name="Bhattacharya S.S."/>
            <person name="Shirouzu T."/>
            <person name="Yoshinaga Y."/>
            <person name="Martin F.M."/>
            <person name="Grigoriev I.V."/>
            <person name="Hibbett D.S."/>
        </authorList>
    </citation>
    <scope>NUCLEOTIDE SEQUENCE [LARGE SCALE GENOMIC DNA]</scope>
    <source>
        <strain evidence="1 2">HHB9708</strain>
    </source>
</reference>
<name>A0A164QF44_9AGAM</name>
<accession>A0A164QF44</accession>